<gene>
    <name evidence="2" type="ORF">COCNU_08G002750</name>
</gene>
<sequence length="126" mass="14221">MKQRSSKDTKRLVETTGFSSESSSATRIEIGVELSFETGESVQEEDVEDDPIVEESHSSRSGNSTISRFIAEQLEEWPCLKGRYCSSNTTCQEVNTRFVSGSRHRYPLCRGLYPIKIQGYVFLANL</sequence>
<accession>A0A8K0N616</accession>
<feature type="compositionally biased region" description="Polar residues" evidence="1">
    <location>
        <begin position="16"/>
        <end position="25"/>
    </location>
</feature>
<comment type="caution">
    <text evidence="2">The sequence shown here is derived from an EMBL/GenBank/DDBJ whole genome shotgun (WGS) entry which is preliminary data.</text>
</comment>
<feature type="region of interest" description="Disordered" evidence="1">
    <location>
        <begin position="37"/>
        <end position="64"/>
    </location>
</feature>
<feature type="compositionally biased region" description="Basic and acidic residues" evidence="1">
    <location>
        <begin position="1"/>
        <end position="13"/>
    </location>
</feature>
<feature type="compositionally biased region" description="Acidic residues" evidence="1">
    <location>
        <begin position="42"/>
        <end position="53"/>
    </location>
</feature>
<keyword evidence="3" id="KW-1185">Reference proteome</keyword>
<dbReference type="Proteomes" id="UP000797356">
    <property type="component" value="Chromosome 8"/>
</dbReference>
<evidence type="ECO:0000313" key="2">
    <source>
        <dbReference type="EMBL" id="KAG1358829.1"/>
    </source>
</evidence>
<evidence type="ECO:0000256" key="1">
    <source>
        <dbReference type="SAM" id="MobiDB-lite"/>
    </source>
</evidence>
<proteinExistence type="predicted"/>
<organism evidence="2 3">
    <name type="scientific">Cocos nucifera</name>
    <name type="common">Coconut palm</name>
    <dbReference type="NCBI Taxonomy" id="13894"/>
    <lineage>
        <taxon>Eukaryota</taxon>
        <taxon>Viridiplantae</taxon>
        <taxon>Streptophyta</taxon>
        <taxon>Embryophyta</taxon>
        <taxon>Tracheophyta</taxon>
        <taxon>Spermatophyta</taxon>
        <taxon>Magnoliopsida</taxon>
        <taxon>Liliopsida</taxon>
        <taxon>Arecaceae</taxon>
        <taxon>Arecoideae</taxon>
        <taxon>Cocoseae</taxon>
        <taxon>Attaleinae</taxon>
        <taxon>Cocos</taxon>
    </lineage>
</organism>
<feature type="region of interest" description="Disordered" evidence="1">
    <location>
        <begin position="1"/>
        <end position="25"/>
    </location>
</feature>
<reference evidence="2" key="1">
    <citation type="journal article" date="2017" name="Gigascience">
        <title>The genome draft of coconut (Cocos nucifera).</title>
        <authorList>
            <person name="Xiao Y."/>
            <person name="Xu P."/>
            <person name="Fan H."/>
            <person name="Baudouin L."/>
            <person name="Xia W."/>
            <person name="Bocs S."/>
            <person name="Xu J."/>
            <person name="Li Q."/>
            <person name="Guo A."/>
            <person name="Zhou L."/>
            <person name="Li J."/>
            <person name="Wu Y."/>
            <person name="Ma Z."/>
            <person name="Armero A."/>
            <person name="Issali A.E."/>
            <person name="Liu N."/>
            <person name="Peng M."/>
            <person name="Yang Y."/>
        </authorList>
    </citation>
    <scope>NUCLEOTIDE SEQUENCE</scope>
    <source>
        <tissue evidence="2">Spear leaf of Hainan Tall coconut</tissue>
    </source>
</reference>
<evidence type="ECO:0000313" key="3">
    <source>
        <dbReference type="Proteomes" id="UP000797356"/>
    </source>
</evidence>
<reference evidence="2" key="2">
    <citation type="submission" date="2019-07" db="EMBL/GenBank/DDBJ databases">
        <authorList>
            <person name="Yang Y."/>
            <person name="Bocs S."/>
            <person name="Baudouin L."/>
        </authorList>
    </citation>
    <scope>NUCLEOTIDE SEQUENCE</scope>
    <source>
        <tissue evidence="2">Spear leaf of Hainan Tall coconut</tissue>
    </source>
</reference>
<dbReference type="AlphaFoldDB" id="A0A8K0N616"/>
<name>A0A8K0N616_COCNU</name>
<protein>
    <submittedName>
        <fullName evidence="2">Uncharacterized protein</fullName>
    </submittedName>
</protein>
<dbReference type="EMBL" id="CM017879">
    <property type="protein sequence ID" value="KAG1358829.1"/>
    <property type="molecule type" value="Genomic_DNA"/>
</dbReference>